<name>A0A4U7KNK0_9BASI</name>
<proteinExistence type="predicted"/>
<feature type="region of interest" description="Disordered" evidence="1">
    <location>
        <begin position="177"/>
        <end position="228"/>
    </location>
</feature>
<gene>
    <name evidence="3" type="ORF">EX895_004746</name>
</gene>
<dbReference type="GO" id="GO:0005576">
    <property type="term" value="C:extracellular region"/>
    <property type="evidence" value="ECO:0007669"/>
    <property type="project" value="TreeGrafter"/>
</dbReference>
<reference evidence="3 4" key="1">
    <citation type="submission" date="2019-05" db="EMBL/GenBank/DDBJ databases">
        <title>Sporisorium graminicola CBS 10092 draft sequencing and annotation.</title>
        <authorList>
            <person name="Solano-Gonzalez S."/>
            <person name="Caddick M.X."/>
            <person name="Darby A."/>
        </authorList>
    </citation>
    <scope>NUCLEOTIDE SEQUENCE [LARGE SCALE GENOMIC DNA]</scope>
    <source>
        <strain evidence="3 4">CBS 10092</strain>
    </source>
</reference>
<evidence type="ECO:0000313" key="4">
    <source>
        <dbReference type="Proteomes" id="UP000306050"/>
    </source>
</evidence>
<dbReference type="Gene3D" id="1.20.1280.140">
    <property type="match status" value="1"/>
</dbReference>
<keyword evidence="4" id="KW-1185">Reference proteome</keyword>
<dbReference type="AlphaFoldDB" id="A0A4U7KNK0"/>
<dbReference type="OrthoDB" id="3485059at2759"/>
<dbReference type="GeneID" id="40727641"/>
<dbReference type="PANTHER" id="PTHR38123">
    <property type="entry name" value="CELL WALL SERINE-THREONINE-RICH GALACTOMANNOPROTEIN MP1 (AFU_ORTHOLOGUE AFUA_4G03240)"/>
    <property type="match status" value="1"/>
</dbReference>
<evidence type="ECO:0000256" key="2">
    <source>
        <dbReference type="SAM" id="SignalP"/>
    </source>
</evidence>
<dbReference type="PANTHER" id="PTHR38123:SF1">
    <property type="entry name" value="HYDROPHOBIC SURFACE BINDING PROTEIN"/>
    <property type="match status" value="1"/>
</dbReference>
<feature type="signal peptide" evidence="2">
    <location>
        <begin position="1"/>
        <end position="20"/>
    </location>
</feature>
<evidence type="ECO:0000313" key="3">
    <source>
        <dbReference type="EMBL" id="TKY85921.1"/>
    </source>
</evidence>
<sequence length="228" mass="23854">MKLSIAVRASLLSLATMAAASTLNQVKTDIIAIDVSVNNLYKQCQVQSLNYFSGIAIREAADDLTNKIKAGAESARQLQETPTDKDAELMIWTLSKTESKVSLVVDQFIKLKPHFQQLGVLSIAASSVTAFQGETKSFADQLVKLAPAHEQSAALKLADNFNADLKRCNDAYNAPAAASPGVQATPVSSGAQQAGTNYAGGAGAGKAGASTNPHGLVKRKGGLGSKHR</sequence>
<evidence type="ECO:0000256" key="1">
    <source>
        <dbReference type="SAM" id="MobiDB-lite"/>
    </source>
</evidence>
<accession>A0A4U7KNK0</accession>
<feature type="compositionally biased region" description="Basic residues" evidence="1">
    <location>
        <begin position="216"/>
        <end position="228"/>
    </location>
</feature>
<protein>
    <recommendedName>
        <fullName evidence="5">Cell wall protein</fullName>
    </recommendedName>
</protein>
<dbReference type="InterPro" id="IPR021054">
    <property type="entry name" value="Cell_wall_mannoprotein_1"/>
</dbReference>
<dbReference type="KEGG" id="sgra:EX895_004746"/>
<dbReference type="EMBL" id="SRRM01000018">
    <property type="protein sequence ID" value="TKY85921.1"/>
    <property type="molecule type" value="Genomic_DNA"/>
</dbReference>
<keyword evidence="2" id="KW-0732">Signal</keyword>
<dbReference type="Pfam" id="PF12296">
    <property type="entry name" value="HsbA"/>
    <property type="match status" value="1"/>
</dbReference>
<evidence type="ECO:0008006" key="5">
    <source>
        <dbReference type="Google" id="ProtNLM"/>
    </source>
</evidence>
<dbReference type="RefSeq" id="XP_029737906.1">
    <property type="nucleotide sequence ID" value="XM_029885340.1"/>
</dbReference>
<organism evidence="3 4">
    <name type="scientific">Sporisorium graminicola</name>
    <dbReference type="NCBI Taxonomy" id="280036"/>
    <lineage>
        <taxon>Eukaryota</taxon>
        <taxon>Fungi</taxon>
        <taxon>Dikarya</taxon>
        <taxon>Basidiomycota</taxon>
        <taxon>Ustilaginomycotina</taxon>
        <taxon>Ustilaginomycetes</taxon>
        <taxon>Ustilaginales</taxon>
        <taxon>Ustilaginaceae</taxon>
        <taxon>Sporisorium</taxon>
    </lineage>
</organism>
<comment type="caution">
    <text evidence="3">The sequence shown here is derived from an EMBL/GenBank/DDBJ whole genome shotgun (WGS) entry which is preliminary data.</text>
</comment>
<dbReference type="Proteomes" id="UP000306050">
    <property type="component" value="Chromosome SGRAM_5"/>
</dbReference>
<feature type="chain" id="PRO_5020196082" description="Cell wall protein" evidence="2">
    <location>
        <begin position="21"/>
        <end position="228"/>
    </location>
</feature>